<feature type="region of interest" description="Disordered" evidence="1">
    <location>
        <begin position="22"/>
        <end position="54"/>
    </location>
</feature>
<organism evidence="2 3">
    <name type="scientific">Trichogramma kaykai</name>
    <dbReference type="NCBI Taxonomy" id="54128"/>
    <lineage>
        <taxon>Eukaryota</taxon>
        <taxon>Metazoa</taxon>
        <taxon>Ecdysozoa</taxon>
        <taxon>Arthropoda</taxon>
        <taxon>Hexapoda</taxon>
        <taxon>Insecta</taxon>
        <taxon>Pterygota</taxon>
        <taxon>Neoptera</taxon>
        <taxon>Endopterygota</taxon>
        <taxon>Hymenoptera</taxon>
        <taxon>Apocrita</taxon>
        <taxon>Proctotrupomorpha</taxon>
        <taxon>Chalcidoidea</taxon>
        <taxon>Trichogrammatidae</taxon>
        <taxon>Trichogramma</taxon>
    </lineage>
</organism>
<feature type="compositionally biased region" description="Basic and acidic residues" evidence="1">
    <location>
        <begin position="22"/>
        <end position="34"/>
    </location>
</feature>
<dbReference type="EMBL" id="JBJJXI010000028">
    <property type="protein sequence ID" value="KAL3403790.1"/>
    <property type="molecule type" value="Genomic_DNA"/>
</dbReference>
<protein>
    <submittedName>
        <fullName evidence="2">Uncharacterized protein</fullName>
    </submittedName>
</protein>
<keyword evidence="3" id="KW-1185">Reference proteome</keyword>
<accession>A0ABD2XFG4</accession>
<dbReference type="Proteomes" id="UP001627154">
    <property type="component" value="Unassembled WGS sequence"/>
</dbReference>
<gene>
    <name evidence="2" type="ORF">TKK_003468</name>
</gene>
<evidence type="ECO:0000256" key="1">
    <source>
        <dbReference type="SAM" id="MobiDB-lite"/>
    </source>
</evidence>
<name>A0ABD2XFG4_9HYME</name>
<feature type="compositionally biased region" description="Basic residues" evidence="1">
    <location>
        <begin position="35"/>
        <end position="44"/>
    </location>
</feature>
<reference evidence="2 3" key="1">
    <citation type="journal article" date="2024" name="bioRxiv">
        <title>A reference genome for Trichogramma kaykai: A tiny desert-dwelling parasitoid wasp with competing sex-ratio distorters.</title>
        <authorList>
            <person name="Culotta J."/>
            <person name="Lindsey A.R."/>
        </authorList>
    </citation>
    <scope>NUCLEOTIDE SEQUENCE [LARGE SCALE GENOMIC DNA]</scope>
    <source>
        <strain evidence="2 3">KSX58</strain>
    </source>
</reference>
<sequence>MTSTKLLCQDYAFDFHVRRTTTHDRFSRAREATTKKGRKRKKAPSQKSSSAIRGGKFSRFPARVGRRTWYTLCARGLYVLEL</sequence>
<comment type="caution">
    <text evidence="2">The sequence shown here is derived from an EMBL/GenBank/DDBJ whole genome shotgun (WGS) entry which is preliminary data.</text>
</comment>
<proteinExistence type="predicted"/>
<evidence type="ECO:0000313" key="3">
    <source>
        <dbReference type="Proteomes" id="UP001627154"/>
    </source>
</evidence>
<evidence type="ECO:0000313" key="2">
    <source>
        <dbReference type="EMBL" id="KAL3403790.1"/>
    </source>
</evidence>
<dbReference type="AlphaFoldDB" id="A0ABD2XFG4"/>